<dbReference type="EMBL" id="VSRR010052849">
    <property type="protein sequence ID" value="MPC80048.1"/>
    <property type="molecule type" value="Genomic_DNA"/>
</dbReference>
<keyword evidence="2" id="KW-1185">Reference proteome</keyword>
<dbReference type="AlphaFoldDB" id="A0A5B7IGR3"/>
<comment type="caution">
    <text evidence="1">The sequence shown here is derived from an EMBL/GenBank/DDBJ whole genome shotgun (WGS) entry which is preliminary data.</text>
</comment>
<proteinExistence type="predicted"/>
<dbReference type="Proteomes" id="UP000324222">
    <property type="component" value="Unassembled WGS sequence"/>
</dbReference>
<protein>
    <submittedName>
        <fullName evidence="1">Uncharacterized protein</fullName>
    </submittedName>
</protein>
<organism evidence="1 2">
    <name type="scientific">Portunus trituberculatus</name>
    <name type="common">Swimming crab</name>
    <name type="synonym">Neptunus trituberculatus</name>
    <dbReference type="NCBI Taxonomy" id="210409"/>
    <lineage>
        <taxon>Eukaryota</taxon>
        <taxon>Metazoa</taxon>
        <taxon>Ecdysozoa</taxon>
        <taxon>Arthropoda</taxon>
        <taxon>Crustacea</taxon>
        <taxon>Multicrustacea</taxon>
        <taxon>Malacostraca</taxon>
        <taxon>Eumalacostraca</taxon>
        <taxon>Eucarida</taxon>
        <taxon>Decapoda</taxon>
        <taxon>Pleocyemata</taxon>
        <taxon>Brachyura</taxon>
        <taxon>Eubrachyura</taxon>
        <taxon>Portunoidea</taxon>
        <taxon>Portunidae</taxon>
        <taxon>Portuninae</taxon>
        <taxon>Portunus</taxon>
    </lineage>
</organism>
<sequence length="61" mass="6719">MVRYALPQRTRAPRSPRFLSPGAASVQCILLFSATSITQDLGGLGTHYRSNRDPFTAVVLR</sequence>
<gene>
    <name evidence="1" type="ORF">E2C01_074613</name>
</gene>
<reference evidence="1 2" key="1">
    <citation type="submission" date="2019-05" db="EMBL/GenBank/DDBJ databases">
        <title>Another draft genome of Portunus trituberculatus and its Hox gene families provides insights of decapod evolution.</title>
        <authorList>
            <person name="Jeong J.-H."/>
            <person name="Song I."/>
            <person name="Kim S."/>
            <person name="Choi T."/>
            <person name="Kim D."/>
            <person name="Ryu S."/>
            <person name="Kim W."/>
        </authorList>
    </citation>
    <scope>NUCLEOTIDE SEQUENCE [LARGE SCALE GENOMIC DNA]</scope>
    <source>
        <tissue evidence="1">Muscle</tissue>
    </source>
</reference>
<evidence type="ECO:0000313" key="1">
    <source>
        <dbReference type="EMBL" id="MPC80048.1"/>
    </source>
</evidence>
<accession>A0A5B7IGR3</accession>
<evidence type="ECO:0000313" key="2">
    <source>
        <dbReference type="Proteomes" id="UP000324222"/>
    </source>
</evidence>
<name>A0A5B7IGR3_PORTR</name>